<dbReference type="EMBL" id="CAJPDQ010000016">
    <property type="protein sequence ID" value="CAF9921185.1"/>
    <property type="molecule type" value="Genomic_DNA"/>
</dbReference>
<reference evidence="3" key="1">
    <citation type="submission" date="2021-03" db="EMBL/GenBank/DDBJ databases">
        <authorList>
            <person name="Tagirdzhanova G."/>
        </authorList>
    </citation>
    <scope>NUCLEOTIDE SEQUENCE</scope>
</reference>
<feature type="transmembrane region" description="Helical" evidence="1">
    <location>
        <begin position="602"/>
        <end position="624"/>
    </location>
</feature>
<sequence>MQNTSNAVLDSLVQTKSTTGCEKGIDIVKKKQSWWNRKLWHGWRKGVTISVICNIVALVFNSSLLLWAIYQRNPSPDGWILWQGSHDTLNLIDTLSHLAINIVSTAILAGSNYTLQILLAPTRKNIDRAHRKKHFLDIGISSLHNWRYLPWQWRLLYSSLFITALPIHLLYNSIIASTVASFNIDPTGVVTKDFFHVPPSNSSLKNIWSSASSFSESNPSQSNWTKLATDECVDRFTPRTVYDYANVLFFTNLTAASQNSSWYYAPYSNPATCDPYNVSLNGSQVSKTIFSPPGSWLASLDLDLSTIIGVSLTERIKDLATGRLATEDSAIEEVMTKDSTRSYDYKCVLCTSSSVSGLLVPHRNSPYIQASIDYCLVEKTYLSKIELIPQLLIILILCNVAKIIALSILVLSNFDPLVTIGDAIASFLDTPDSTTRHVGLISALTLPTQNSGTVLEWPSSRLIAHDGAWKAQPHHYSDTVTRARWRWTLSLCSMYLLAIVVVGIWTLPQYRVQNTQGGFGTVMWGAFVRSSHTSLIGSILLVNAPQLALSSMYLTYNALFTCVLLSKEWLNYCKHKKSLRVTHPQGEQRSAHFLSLPYRYSIPLAATATLLHWLLSQTLFGIRIDMYKSDLTPEPSQNDHSVGISQTGLIVSAVLLGILIIAPILLSVKQLDAAMPLVRSNSLAISAACHSAVPTDERLSLKKLQYGVISRASSGKYHVGFSDGEVRPLVSGEFYE</sequence>
<feature type="transmembrane region" description="Helical" evidence="1">
    <location>
        <begin position="519"/>
        <end position="541"/>
    </location>
</feature>
<keyword evidence="1" id="KW-0472">Membrane</keyword>
<gene>
    <name evidence="3" type="ORF">GOMPHAMPRED_002252</name>
</gene>
<dbReference type="PANTHER" id="PTHR35395:SF1">
    <property type="entry name" value="DUF6536 DOMAIN-CONTAINING PROTEIN"/>
    <property type="match status" value="1"/>
</dbReference>
<name>A0A8H3IMZ9_9LECA</name>
<accession>A0A8H3IMZ9</accession>
<comment type="caution">
    <text evidence="3">The sequence shown here is derived from an EMBL/GenBank/DDBJ whole genome shotgun (WGS) entry which is preliminary data.</text>
</comment>
<dbReference type="InterPro" id="IPR046623">
    <property type="entry name" value="DUF6536"/>
</dbReference>
<feature type="transmembrane region" description="Helical" evidence="1">
    <location>
        <begin position="151"/>
        <end position="171"/>
    </location>
</feature>
<dbReference type="PANTHER" id="PTHR35395">
    <property type="entry name" value="DUF6536 DOMAIN-CONTAINING PROTEIN"/>
    <property type="match status" value="1"/>
</dbReference>
<feature type="domain" description="DUF6536" evidence="2">
    <location>
        <begin position="43"/>
        <end position="194"/>
    </location>
</feature>
<organism evidence="3 4">
    <name type="scientific">Gomphillus americanus</name>
    <dbReference type="NCBI Taxonomy" id="1940652"/>
    <lineage>
        <taxon>Eukaryota</taxon>
        <taxon>Fungi</taxon>
        <taxon>Dikarya</taxon>
        <taxon>Ascomycota</taxon>
        <taxon>Pezizomycotina</taxon>
        <taxon>Lecanoromycetes</taxon>
        <taxon>OSLEUM clade</taxon>
        <taxon>Ostropomycetidae</taxon>
        <taxon>Ostropales</taxon>
        <taxon>Graphidaceae</taxon>
        <taxon>Gomphilloideae</taxon>
        <taxon>Gomphillus</taxon>
    </lineage>
</organism>
<feature type="transmembrane region" description="Helical" evidence="1">
    <location>
        <begin position="644"/>
        <end position="666"/>
    </location>
</feature>
<feature type="transmembrane region" description="Helical" evidence="1">
    <location>
        <begin position="391"/>
        <end position="411"/>
    </location>
</feature>
<proteinExistence type="predicted"/>
<feature type="transmembrane region" description="Helical" evidence="1">
    <location>
        <begin position="487"/>
        <end position="507"/>
    </location>
</feature>
<feature type="transmembrane region" description="Helical" evidence="1">
    <location>
        <begin position="47"/>
        <end position="70"/>
    </location>
</feature>
<protein>
    <recommendedName>
        <fullName evidence="2">DUF6536 domain-containing protein</fullName>
    </recommendedName>
</protein>
<dbReference type="Pfam" id="PF20163">
    <property type="entry name" value="DUF6536"/>
    <property type="match status" value="1"/>
</dbReference>
<keyword evidence="1" id="KW-0812">Transmembrane</keyword>
<evidence type="ECO:0000259" key="2">
    <source>
        <dbReference type="Pfam" id="PF20163"/>
    </source>
</evidence>
<dbReference type="OrthoDB" id="5429634at2759"/>
<evidence type="ECO:0000256" key="1">
    <source>
        <dbReference type="SAM" id="Phobius"/>
    </source>
</evidence>
<keyword evidence="4" id="KW-1185">Reference proteome</keyword>
<evidence type="ECO:0000313" key="3">
    <source>
        <dbReference type="EMBL" id="CAF9921185.1"/>
    </source>
</evidence>
<dbReference type="AlphaFoldDB" id="A0A8H3IMZ9"/>
<evidence type="ECO:0000313" key="4">
    <source>
        <dbReference type="Proteomes" id="UP000664169"/>
    </source>
</evidence>
<dbReference type="Proteomes" id="UP000664169">
    <property type="component" value="Unassembled WGS sequence"/>
</dbReference>
<keyword evidence="1" id="KW-1133">Transmembrane helix</keyword>